<dbReference type="SUPFAM" id="SSF54637">
    <property type="entry name" value="Thioesterase/thiol ester dehydrase-isomerase"/>
    <property type="match status" value="2"/>
</dbReference>
<proteinExistence type="predicted"/>
<dbReference type="InterPro" id="IPR029069">
    <property type="entry name" value="HotDog_dom_sf"/>
</dbReference>
<dbReference type="Gene3D" id="3.10.129.10">
    <property type="entry name" value="Hotdog Thioesterase"/>
    <property type="match status" value="2"/>
</dbReference>
<organism evidence="1 2">
    <name type="scientific">Actinomadura darangshiensis</name>
    <dbReference type="NCBI Taxonomy" id="705336"/>
    <lineage>
        <taxon>Bacteria</taxon>
        <taxon>Bacillati</taxon>
        <taxon>Actinomycetota</taxon>
        <taxon>Actinomycetes</taxon>
        <taxon>Streptosporangiales</taxon>
        <taxon>Thermomonosporaceae</taxon>
        <taxon>Actinomadura</taxon>
    </lineage>
</organism>
<comment type="caution">
    <text evidence="1">The sequence shown here is derived from an EMBL/GenBank/DDBJ whole genome shotgun (WGS) entry which is preliminary data.</text>
</comment>
<accession>A0A4R5BIM0</accession>
<dbReference type="RefSeq" id="WP_132196005.1">
    <property type="nucleotide sequence ID" value="NZ_SMKY01000029.1"/>
</dbReference>
<evidence type="ECO:0000313" key="2">
    <source>
        <dbReference type="Proteomes" id="UP000295578"/>
    </source>
</evidence>
<name>A0A4R5BIM0_9ACTN</name>
<sequence>MTATPVAPTTAAPTVVRARPGYEGANIRTWIGFKHFIYLVEQAVLQWLADQGAGARTLFIEHGLGAEIVECSVQLPAVLEIDDEVTARVAARPDGRLDVRLTVVRDGAEVTVLRGKVTVALVRERKADRHRTAPPALAALETAELARPGGSAPIPLPPGRSVRSAVGADAFLWSWRAPYFYCHYTDRVQHSGFVRALEEVVDRFLADRGISVGRLLDERSWIPVVSRARIGLLAPARMEETVHSVFTVVDILRGVMFDARMDCYVQRGDRLVPVATASILHGYAIAAGEGAGGLAELDDATVAALTGGGR</sequence>
<reference evidence="1 2" key="1">
    <citation type="submission" date="2019-03" db="EMBL/GenBank/DDBJ databases">
        <title>Draft genome sequences of novel Actinobacteria.</title>
        <authorList>
            <person name="Sahin N."/>
            <person name="Ay H."/>
            <person name="Saygin H."/>
        </authorList>
    </citation>
    <scope>NUCLEOTIDE SEQUENCE [LARGE SCALE GENOMIC DNA]</scope>
    <source>
        <strain evidence="1 2">DSM 45941</strain>
    </source>
</reference>
<keyword evidence="2" id="KW-1185">Reference proteome</keyword>
<dbReference type="Proteomes" id="UP000295578">
    <property type="component" value="Unassembled WGS sequence"/>
</dbReference>
<dbReference type="EMBL" id="SMKY01000029">
    <property type="protein sequence ID" value="TDD86538.1"/>
    <property type="molecule type" value="Genomic_DNA"/>
</dbReference>
<dbReference type="AlphaFoldDB" id="A0A4R5BIM0"/>
<gene>
    <name evidence="1" type="ORF">E1293_09500</name>
</gene>
<evidence type="ECO:0000313" key="1">
    <source>
        <dbReference type="EMBL" id="TDD86538.1"/>
    </source>
</evidence>
<dbReference type="OrthoDB" id="4556615at2"/>
<protein>
    <submittedName>
        <fullName evidence="1">Thioesterase</fullName>
    </submittedName>
</protein>